<reference evidence="4" key="4">
    <citation type="submission" date="2017-11" db="EMBL/GenBank/DDBJ databases">
        <title>Complete genome sequence of Serratia sp. ATCC 39006.</title>
        <authorList>
            <person name="Hampton H.G."/>
            <person name="Jackson S.A."/>
            <person name="Jauregui R."/>
            <person name="Poulter G.T.M."/>
            <person name="Salmond G.P.C."/>
            <person name="Fineran P.C."/>
        </authorList>
    </citation>
    <scope>NUCLEOTIDE SEQUENCE</scope>
    <source>
        <strain evidence="4">ATCC 39006</strain>
    </source>
</reference>
<reference evidence="4" key="2">
    <citation type="submission" date="2013-09" db="EMBL/GenBank/DDBJ databases">
        <authorList>
            <person name="Wang G."/>
            <person name="Yang Y."/>
            <person name="Su Y."/>
        </authorList>
    </citation>
    <scope>NUCLEOTIDE SEQUENCE</scope>
    <source>
        <strain evidence="4">ATCC 39006</strain>
    </source>
</reference>
<evidence type="ECO:0000259" key="2">
    <source>
        <dbReference type="Pfam" id="PF13579"/>
    </source>
</evidence>
<evidence type="ECO:0000313" key="6">
    <source>
        <dbReference type="Proteomes" id="UP000233778"/>
    </source>
</evidence>
<proteinExistence type="predicted"/>
<dbReference type="InterPro" id="IPR028098">
    <property type="entry name" value="Glyco_trans_4-like_N"/>
</dbReference>
<dbReference type="EMBL" id="CP025084">
    <property type="protein sequence ID" value="AUH04400.1"/>
    <property type="molecule type" value="Genomic_DNA"/>
</dbReference>
<evidence type="ECO:0000313" key="3">
    <source>
        <dbReference type="EMBL" id="AUH00081.1"/>
    </source>
</evidence>
<dbReference type="RefSeq" id="WP_021016756.1">
    <property type="nucleotide sequence ID" value="NZ_CP025084.1"/>
</dbReference>
<dbReference type="EMBL" id="CP025085">
    <property type="protein sequence ID" value="AUH00081.1"/>
    <property type="molecule type" value="Genomic_DNA"/>
</dbReference>
<reference evidence="4 5" key="1">
    <citation type="journal article" date="2013" name="Genome Announc.">
        <title>Draft genome sequence of Serratia sp. strain ATCC 39006, a model bacterium for analysis of the biosynthesis and regulation of prodigiosin, a carbapenem, and gas vesicles.</title>
        <authorList>
            <person name="Fineran P.C."/>
            <person name="Iglesias Cans M.C."/>
            <person name="Ramsay J.P."/>
            <person name="Wilf N.M."/>
            <person name="Cossyleon D."/>
            <person name="McNeil M.B."/>
            <person name="Williamson N.R."/>
            <person name="Monson R.E."/>
            <person name="Becher S.A."/>
            <person name="Stanton J.A."/>
            <person name="Brugger K."/>
            <person name="Brown S.D."/>
            <person name="Salmond G.P."/>
        </authorList>
    </citation>
    <scope>NUCLEOTIDE SEQUENCE [LARGE SCALE GENOMIC DNA]</scope>
    <source>
        <strain evidence="4">ATCC 39006</strain>
        <strain evidence="5">ATCC 39006 / SC 11482</strain>
    </source>
</reference>
<dbReference type="CDD" id="cd03794">
    <property type="entry name" value="GT4_WbuB-like"/>
    <property type="match status" value="1"/>
</dbReference>
<evidence type="ECO:0000259" key="1">
    <source>
        <dbReference type="Pfam" id="PF00534"/>
    </source>
</evidence>
<keyword evidence="5" id="KW-1185">Reference proteome</keyword>
<dbReference type="Proteomes" id="UP000017700">
    <property type="component" value="Chromosome"/>
</dbReference>
<organism evidence="4 5">
    <name type="scientific">Serratia sp. (strain ATCC 39006)</name>
    <name type="common">Prodigiosinella confusarubida</name>
    <dbReference type="NCBI Taxonomy" id="104623"/>
    <lineage>
        <taxon>Bacteria</taxon>
        <taxon>Pseudomonadati</taxon>
        <taxon>Pseudomonadota</taxon>
        <taxon>Gammaproteobacteria</taxon>
        <taxon>Enterobacterales</taxon>
        <taxon>Pectobacteriaceae</taxon>
        <taxon>Prodigiosinella</taxon>
    </lineage>
</organism>
<dbReference type="Proteomes" id="UP000233778">
    <property type="component" value="Chromosome"/>
</dbReference>
<name>A0A2I5TIL6_SERS3</name>
<dbReference type="Pfam" id="PF13579">
    <property type="entry name" value="Glyco_trans_4_4"/>
    <property type="match status" value="1"/>
</dbReference>
<dbReference type="KEGG" id="serq:CWC46_09855"/>
<dbReference type="Gene3D" id="3.40.50.2000">
    <property type="entry name" value="Glycogen Phosphorylase B"/>
    <property type="match status" value="2"/>
</dbReference>
<evidence type="ECO:0000313" key="5">
    <source>
        <dbReference type="Proteomes" id="UP000017700"/>
    </source>
</evidence>
<feature type="domain" description="Glycosyl transferase family 1" evidence="1">
    <location>
        <begin position="218"/>
        <end position="388"/>
    </location>
</feature>
<keyword evidence="4" id="KW-0808">Transferase</keyword>
<dbReference type="SUPFAM" id="SSF53756">
    <property type="entry name" value="UDP-Glycosyltransferase/glycogen phosphorylase"/>
    <property type="match status" value="1"/>
</dbReference>
<gene>
    <name evidence="3" type="ORF">CWC46_09855</name>
    <name evidence="4" type="ORF">Ser39006_009860</name>
</gene>
<dbReference type="KEGG" id="sera:Ser39006_009860"/>
<dbReference type="Pfam" id="PF00534">
    <property type="entry name" value="Glycos_transf_1"/>
    <property type="match status" value="1"/>
</dbReference>
<evidence type="ECO:0000313" key="4">
    <source>
        <dbReference type="EMBL" id="AUH04400.1"/>
    </source>
</evidence>
<feature type="domain" description="Glycosyltransferase subfamily 4-like N-terminal" evidence="2">
    <location>
        <begin position="15"/>
        <end position="202"/>
    </location>
</feature>
<dbReference type="STRING" id="104623.Ser39006_03494"/>
<protein>
    <submittedName>
        <fullName evidence="4">Colanic acid biosynthesis glycosyltransferase WcaI</fullName>
    </submittedName>
</protein>
<accession>A0A2I5TIL6</accession>
<reference evidence="3 6" key="3">
    <citation type="submission" date="2017-11" db="EMBL/GenBank/DDBJ databases">
        <title>Complete genome sequence of Serratia sp. ATCC 39006 LacA.</title>
        <authorList>
            <person name="Hampton H.G."/>
            <person name="Jackson S.A."/>
            <person name="Jauregui R."/>
            <person name="Poulter G.T.M."/>
            <person name="Salmond G.P.C."/>
            <person name="Fineran P.C."/>
        </authorList>
    </citation>
    <scope>NUCLEOTIDE SEQUENCE [LARGE SCALE GENOMIC DNA]</scope>
    <source>
        <strain evidence="3 6">ATCC 39006</strain>
    </source>
</reference>
<sequence length="405" mass="45155">MKIVIYGINYKPELTGIGRYTSEMAEWMAAQGHDVHVITTPPYYPEWQVHRGYSAWRYRKEVNGNLTVYRTPVYIPTKPSTLNRLIHLSSFALSSLFPLLAQGKWKPDRIIAIAPTLIAVPGMLMLSRLTRAKTVLHIQDFEVDAMLGLGMASEGRFARLARAFEKKCLCSVDYVSLISHSMVSQAIKKGVCAANTLFFPNWTEIERFLNVDEMSVDILRHQLGLATDKKIVLYSGNIGEKQGLETVISVAEQLQDQDIIFLIIGEGAGKARLEKSVTEKQLTRVVFKPLQPYEQLPALLKMADCHLVIQRKGAADAVLPSKLTNILAVGGNAVITAEKDTELGRLCLMHKGIATCVEPESFECLLSGITYALTLPKYNAIAQEYARRSLDKENILSQFIADIRG</sequence>
<dbReference type="PANTHER" id="PTHR45947:SF3">
    <property type="entry name" value="SULFOQUINOVOSYL TRANSFERASE SQD2"/>
    <property type="match status" value="1"/>
</dbReference>
<dbReference type="AlphaFoldDB" id="A0A2I5TIL6"/>
<dbReference type="InterPro" id="IPR050194">
    <property type="entry name" value="Glycosyltransferase_grp1"/>
</dbReference>
<dbReference type="InterPro" id="IPR001296">
    <property type="entry name" value="Glyco_trans_1"/>
</dbReference>
<dbReference type="OrthoDB" id="9787293at2"/>
<dbReference type="NCBIfam" id="NF007640">
    <property type="entry name" value="PRK10307.1"/>
    <property type="match status" value="1"/>
</dbReference>
<dbReference type="PANTHER" id="PTHR45947">
    <property type="entry name" value="SULFOQUINOVOSYL TRANSFERASE SQD2"/>
    <property type="match status" value="1"/>
</dbReference>
<dbReference type="GO" id="GO:0016758">
    <property type="term" value="F:hexosyltransferase activity"/>
    <property type="evidence" value="ECO:0007669"/>
    <property type="project" value="TreeGrafter"/>
</dbReference>